<dbReference type="SMART" id="SM00874">
    <property type="entry name" value="B5"/>
    <property type="match status" value="1"/>
</dbReference>
<dbReference type="EC" id="6.1.1.20" evidence="15"/>
<keyword evidence="5 16" id="KW-0820">tRNA-binding</keyword>
<evidence type="ECO:0000256" key="1">
    <source>
        <dbReference type="ARBA" id="ARBA00004496"/>
    </source>
</evidence>
<evidence type="ECO:0000259" key="18">
    <source>
        <dbReference type="PROSITE" id="PS51447"/>
    </source>
</evidence>
<keyword evidence="9 15" id="KW-0067">ATP-binding</keyword>
<dbReference type="eggNOG" id="COG0072">
    <property type="taxonomic scope" value="Bacteria"/>
</dbReference>
<dbReference type="AlphaFoldDB" id="G2KS40"/>
<dbReference type="InterPro" id="IPR009061">
    <property type="entry name" value="DNA-bd_dom_put_sf"/>
</dbReference>
<keyword evidence="21" id="KW-1185">Reference proteome</keyword>
<accession>G2KS40</accession>
<keyword evidence="4 15" id="KW-0963">Cytoplasm</keyword>
<evidence type="ECO:0000256" key="16">
    <source>
        <dbReference type="PROSITE-ProRule" id="PRU00209"/>
    </source>
</evidence>
<gene>
    <name evidence="15 20" type="primary">pheT</name>
    <name evidence="20" type="ordered locus">MICA_2245</name>
</gene>
<organism evidence="20 21">
    <name type="scientific">Micavibrio aeruginosavorus (strain ARL-13)</name>
    <dbReference type="NCBI Taxonomy" id="856793"/>
    <lineage>
        <taxon>Bacteria</taxon>
        <taxon>Pseudomonadati</taxon>
        <taxon>Bdellovibrionota</taxon>
        <taxon>Bdellovibrionia</taxon>
        <taxon>Bdellovibrionales</taxon>
        <taxon>Pseudobdellovibrionaceae</taxon>
        <taxon>Micavibrio</taxon>
    </lineage>
</organism>
<evidence type="ECO:0000256" key="13">
    <source>
        <dbReference type="ARBA" id="ARBA00023146"/>
    </source>
</evidence>
<dbReference type="PROSITE" id="PS51483">
    <property type="entry name" value="B5"/>
    <property type="match status" value="1"/>
</dbReference>
<dbReference type="RefSeq" id="WP_014103771.1">
    <property type="nucleotide sequence ID" value="NC_016026.1"/>
</dbReference>
<keyword evidence="12 15" id="KW-0648">Protein biosynthesis</keyword>
<dbReference type="Gene3D" id="3.30.930.10">
    <property type="entry name" value="Bira Bifunctional Protein, Domain 2"/>
    <property type="match status" value="1"/>
</dbReference>
<dbReference type="CDD" id="cd00769">
    <property type="entry name" value="PheRS_beta_core"/>
    <property type="match status" value="1"/>
</dbReference>
<dbReference type="eggNOG" id="COG0073">
    <property type="taxonomic scope" value="Bacteria"/>
</dbReference>
<dbReference type="CDD" id="cd02796">
    <property type="entry name" value="tRNA_bind_bactPheRS"/>
    <property type="match status" value="1"/>
</dbReference>
<dbReference type="GO" id="GO:0004826">
    <property type="term" value="F:phenylalanine-tRNA ligase activity"/>
    <property type="evidence" value="ECO:0007669"/>
    <property type="project" value="UniProtKB-UniRule"/>
</dbReference>
<dbReference type="InterPro" id="IPR041616">
    <property type="entry name" value="PheRS_beta_core"/>
</dbReference>
<evidence type="ECO:0000256" key="2">
    <source>
        <dbReference type="ARBA" id="ARBA00008653"/>
    </source>
</evidence>
<evidence type="ECO:0000256" key="14">
    <source>
        <dbReference type="ARBA" id="ARBA00049255"/>
    </source>
</evidence>
<feature type="binding site" evidence="15">
    <location>
        <position position="455"/>
    </location>
    <ligand>
        <name>Mg(2+)</name>
        <dbReference type="ChEBI" id="CHEBI:18420"/>
        <note>shared with alpha subunit</note>
    </ligand>
</feature>
<dbReference type="Gene3D" id="2.40.50.140">
    <property type="entry name" value="Nucleic acid-binding proteins"/>
    <property type="match status" value="1"/>
</dbReference>
<evidence type="ECO:0000256" key="11">
    <source>
        <dbReference type="ARBA" id="ARBA00022884"/>
    </source>
</evidence>
<dbReference type="InterPro" id="IPR005147">
    <property type="entry name" value="tRNA_synthase_B5-dom"/>
</dbReference>
<dbReference type="NCBIfam" id="TIGR00472">
    <property type="entry name" value="pheT_bact"/>
    <property type="match status" value="1"/>
</dbReference>
<dbReference type="FunFam" id="3.30.70.380:FF:000001">
    <property type="entry name" value="Phenylalanine--tRNA ligase beta subunit"/>
    <property type="match status" value="1"/>
</dbReference>
<dbReference type="GO" id="GO:0006432">
    <property type="term" value="P:phenylalanyl-tRNA aminoacylation"/>
    <property type="evidence" value="ECO:0007669"/>
    <property type="project" value="UniProtKB-UniRule"/>
</dbReference>
<comment type="catalytic activity">
    <reaction evidence="14 15">
        <text>tRNA(Phe) + L-phenylalanine + ATP = L-phenylalanyl-tRNA(Phe) + AMP + diphosphate + H(+)</text>
        <dbReference type="Rhea" id="RHEA:19413"/>
        <dbReference type="Rhea" id="RHEA-COMP:9668"/>
        <dbReference type="Rhea" id="RHEA-COMP:9699"/>
        <dbReference type="ChEBI" id="CHEBI:15378"/>
        <dbReference type="ChEBI" id="CHEBI:30616"/>
        <dbReference type="ChEBI" id="CHEBI:33019"/>
        <dbReference type="ChEBI" id="CHEBI:58095"/>
        <dbReference type="ChEBI" id="CHEBI:78442"/>
        <dbReference type="ChEBI" id="CHEBI:78531"/>
        <dbReference type="ChEBI" id="CHEBI:456215"/>
        <dbReference type="EC" id="6.1.1.20"/>
    </reaction>
</comment>
<dbReference type="Pfam" id="PF03483">
    <property type="entry name" value="B3_4"/>
    <property type="match status" value="1"/>
</dbReference>
<keyword evidence="8 15" id="KW-0547">Nucleotide-binding</keyword>
<comment type="subunit">
    <text evidence="3 15">Tetramer of two alpha and two beta subunits.</text>
</comment>
<comment type="cofactor">
    <cofactor evidence="15">
        <name>Mg(2+)</name>
        <dbReference type="ChEBI" id="CHEBI:18420"/>
    </cofactor>
    <text evidence="15">Binds 2 magnesium ions per tetramer.</text>
</comment>
<dbReference type="GO" id="GO:0000049">
    <property type="term" value="F:tRNA binding"/>
    <property type="evidence" value="ECO:0007669"/>
    <property type="project" value="UniProtKB-UniRule"/>
</dbReference>
<evidence type="ECO:0000259" key="17">
    <source>
        <dbReference type="PROSITE" id="PS50886"/>
    </source>
</evidence>
<dbReference type="SUPFAM" id="SSF46955">
    <property type="entry name" value="Putative DNA-binding domain"/>
    <property type="match status" value="1"/>
</dbReference>
<dbReference type="SUPFAM" id="SSF56037">
    <property type="entry name" value="PheT/TilS domain"/>
    <property type="match status" value="1"/>
</dbReference>
<dbReference type="STRING" id="856793.MICA_2245"/>
<dbReference type="Pfam" id="PF01588">
    <property type="entry name" value="tRNA_bind"/>
    <property type="match status" value="1"/>
</dbReference>
<dbReference type="SMART" id="SM00873">
    <property type="entry name" value="B3_4"/>
    <property type="match status" value="1"/>
</dbReference>
<keyword evidence="6 15" id="KW-0436">Ligase</keyword>
<dbReference type="SUPFAM" id="SSF55681">
    <property type="entry name" value="Class II aaRS and biotin synthetases"/>
    <property type="match status" value="1"/>
</dbReference>
<protein>
    <recommendedName>
        <fullName evidence="15">Phenylalanine--tRNA ligase beta subunit</fullName>
        <ecNumber evidence="15">6.1.1.20</ecNumber>
    </recommendedName>
    <alternativeName>
        <fullName evidence="15">Phenylalanyl-tRNA synthetase beta subunit</fullName>
        <shortName evidence="15">PheRS</shortName>
    </alternativeName>
</protein>
<dbReference type="PROSITE" id="PS50886">
    <property type="entry name" value="TRBD"/>
    <property type="match status" value="1"/>
</dbReference>
<dbReference type="KEGG" id="mai:MICA_2245"/>
<feature type="domain" description="TRNA-binding" evidence="17">
    <location>
        <begin position="39"/>
        <end position="148"/>
    </location>
</feature>
<evidence type="ECO:0000256" key="6">
    <source>
        <dbReference type="ARBA" id="ARBA00022598"/>
    </source>
</evidence>
<evidence type="ECO:0000256" key="15">
    <source>
        <dbReference type="HAMAP-Rule" id="MF_00283"/>
    </source>
</evidence>
<feature type="binding site" evidence="15">
    <location>
        <position position="465"/>
    </location>
    <ligand>
        <name>Mg(2+)</name>
        <dbReference type="ChEBI" id="CHEBI:18420"/>
        <note>shared with alpha subunit</note>
    </ligand>
</feature>
<dbReference type="Gene3D" id="3.50.40.10">
    <property type="entry name" value="Phenylalanyl-trna Synthetase, Chain B, domain 3"/>
    <property type="match status" value="1"/>
</dbReference>
<dbReference type="GO" id="GO:0000287">
    <property type="term" value="F:magnesium ion binding"/>
    <property type="evidence" value="ECO:0007669"/>
    <property type="project" value="UniProtKB-UniRule"/>
</dbReference>
<dbReference type="PANTHER" id="PTHR10947">
    <property type="entry name" value="PHENYLALANYL-TRNA SYNTHETASE BETA CHAIN AND LEUCINE-RICH REPEAT-CONTAINING PROTEIN 47"/>
    <property type="match status" value="1"/>
</dbReference>
<dbReference type="HOGENOM" id="CLU_016891_0_0_5"/>
<evidence type="ECO:0000256" key="10">
    <source>
        <dbReference type="ARBA" id="ARBA00022842"/>
    </source>
</evidence>
<dbReference type="Gene3D" id="3.30.70.380">
    <property type="entry name" value="Ferrodoxin-fold anticodon-binding domain"/>
    <property type="match status" value="1"/>
</dbReference>
<keyword evidence="10 15" id="KW-0460">Magnesium</keyword>
<evidence type="ECO:0000313" key="20">
    <source>
        <dbReference type="EMBL" id="AEP10548.1"/>
    </source>
</evidence>
<dbReference type="InterPro" id="IPR033714">
    <property type="entry name" value="tRNA_bind_bactPheRS"/>
</dbReference>
<feature type="domain" description="FDX-ACB" evidence="18">
    <location>
        <begin position="711"/>
        <end position="804"/>
    </location>
</feature>
<proteinExistence type="inferred from homology"/>
<dbReference type="InterPro" id="IPR005146">
    <property type="entry name" value="B3/B4_tRNA-bd"/>
</dbReference>
<dbReference type="PANTHER" id="PTHR10947:SF0">
    <property type="entry name" value="PHENYLALANINE--TRNA LIGASE BETA SUBUNIT"/>
    <property type="match status" value="1"/>
</dbReference>
<dbReference type="Pfam" id="PF17759">
    <property type="entry name" value="tRNA_synthFbeta"/>
    <property type="match status" value="1"/>
</dbReference>
<dbReference type="InterPro" id="IPR036690">
    <property type="entry name" value="Fdx_antiC-bd_sf"/>
</dbReference>
<evidence type="ECO:0000313" key="21">
    <source>
        <dbReference type="Proteomes" id="UP000009286"/>
    </source>
</evidence>
<dbReference type="InterPro" id="IPR045060">
    <property type="entry name" value="Phe-tRNA-ligase_IIc_bsu"/>
</dbReference>
<dbReference type="GO" id="GO:0009328">
    <property type="term" value="C:phenylalanine-tRNA ligase complex"/>
    <property type="evidence" value="ECO:0007669"/>
    <property type="project" value="TreeGrafter"/>
</dbReference>
<reference evidence="20 21" key="1">
    <citation type="journal article" date="2011" name="BMC Genomics">
        <title>Genomic insights into an obligate epibiotic bacterial predator: Micavibrio aeruginosavorus ARL-13.</title>
        <authorList>
            <person name="Wang Z."/>
            <person name="Kadouri D."/>
            <person name="Wu M."/>
        </authorList>
    </citation>
    <scope>NUCLEOTIDE SEQUENCE [LARGE SCALE GENOMIC DNA]</scope>
    <source>
        <strain evidence="20 21">ARL-13</strain>
    </source>
</reference>
<dbReference type="Pfam" id="PF03484">
    <property type="entry name" value="B5"/>
    <property type="match status" value="1"/>
</dbReference>
<dbReference type="InterPro" id="IPR012340">
    <property type="entry name" value="NA-bd_OB-fold"/>
</dbReference>
<dbReference type="NCBIfam" id="NF045760">
    <property type="entry name" value="YtpR"/>
    <property type="match status" value="1"/>
</dbReference>
<dbReference type="HAMAP" id="MF_00283">
    <property type="entry name" value="Phe_tRNA_synth_beta1"/>
    <property type="match status" value="1"/>
</dbReference>
<name>G2KS40_MICAA</name>
<evidence type="ECO:0000256" key="7">
    <source>
        <dbReference type="ARBA" id="ARBA00022723"/>
    </source>
</evidence>
<evidence type="ECO:0000256" key="9">
    <source>
        <dbReference type="ARBA" id="ARBA00022840"/>
    </source>
</evidence>
<dbReference type="InterPro" id="IPR002547">
    <property type="entry name" value="tRNA-bd_dom"/>
</dbReference>
<dbReference type="SMART" id="SM00896">
    <property type="entry name" value="FDX-ACB"/>
    <property type="match status" value="1"/>
</dbReference>
<keyword evidence="11 16" id="KW-0694">RNA-binding</keyword>
<dbReference type="Proteomes" id="UP000009286">
    <property type="component" value="Chromosome"/>
</dbReference>
<keyword evidence="7 15" id="KW-0479">Metal-binding</keyword>
<dbReference type="EMBL" id="CP002382">
    <property type="protein sequence ID" value="AEP10548.1"/>
    <property type="molecule type" value="Genomic_DNA"/>
</dbReference>
<feature type="domain" description="B5" evidence="19">
    <location>
        <begin position="402"/>
        <end position="477"/>
    </location>
</feature>
<evidence type="ECO:0000256" key="4">
    <source>
        <dbReference type="ARBA" id="ARBA00022490"/>
    </source>
</evidence>
<keyword evidence="13 15" id="KW-0030">Aminoacyl-tRNA synthetase</keyword>
<dbReference type="InterPro" id="IPR045864">
    <property type="entry name" value="aa-tRNA-synth_II/BPL/LPL"/>
</dbReference>
<dbReference type="SUPFAM" id="SSF54991">
    <property type="entry name" value="Anticodon-binding domain of PheRS"/>
    <property type="match status" value="1"/>
</dbReference>
<comment type="subcellular location">
    <subcellularLocation>
        <location evidence="1 15">Cytoplasm</location>
    </subcellularLocation>
</comment>
<dbReference type="InterPro" id="IPR020825">
    <property type="entry name" value="Phe-tRNA_synthase-like_B3/B4"/>
</dbReference>
<sequence>MKLTLDWLKQHLDTSASLDEITTALTAVGLEVDGVEDRAKAFAPFFVAKVESATRHPDADRLQVLMVDTGSEKLQVVCGAPNARAGMKGVFAPAGSYIPGTGITLKKGVIRGQESNGMMVSEREMGLSDAHEGIIEVADDVAIGTKFADLYRLNDPIIEIGLTPNRADCAGIRGIARDLAAAGLGTLKPINETPVAGTFKNPIGVTLDFSTDSKHHCPLFLGRYIRGVKNGPSPQWLQDRLKAVGLRPISALVDITNLMTLDMNRPLHVFDADKLKGGIVVRTAKSGETLDALNDKSYTLDDGMVVVCDDSGVLGLGGVIGGTSTGVADETVNVYVEAAYFDPNRTARTGRALQINSDARYRFERGIDPEFTVIGMEIATRLIMEICGGEASDVITAGSVPEWKRTIAYDPALTKKLTGVDIAVDQQIKTLTALGFAVSGTAPSLSIIPPAWRGDIEGRADIVEEVLRIYGLDNMPAISLTKTTTVTHSADTPNVTRMRKSRIALAARGMDEAVTWSFMDRTVADAFGVNDNGQAALLTLANPISSELNTMRPSILPNLIQAASRNRARGFADCALFEVGPIFRSAKVEGQAIVASGMRAGNAAPRHWSGPHASRAMDAFDAKADACAVLDACGFVSSNAQITRDAPGYYHPGRSGTLRLGKVVLAHFGEIHPAVLDQLDVKGPVVGFEVFLDAIPQPKNKSAAKPLLTLSPFQPLSRDFAFIVTANTEADVIIRAAKSADKNLISDIQVFDVYQGKGVEDGHKSVAIAVTLQPTDKTLTDADIEDISAKIIKGVTEKTGGKLRA</sequence>
<feature type="binding site" evidence="15">
    <location>
        <position position="464"/>
    </location>
    <ligand>
        <name>Mg(2+)</name>
        <dbReference type="ChEBI" id="CHEBI:18420"/>
        <note>shared with alpha subunit</note>
    </ligand>
</feature>
<evidence type="ECO:0000256" key="12">
    <source>
        <dbReference type="ARBA" id="ARBA00022917"/>
    </source>
</evidence>
<dbReference type="PROSITE" id="PS51447">
    <property type="entry name" value="FDX_ACB"/>
    <property type="match status" value="1"/>
</dbReference>
<dbReference type="Gene3D" id="3.30.56.10">
    <property type="match status" value="2"/>
</dbReference>
<dbReference type="Pfam" id="PF03147">
    <property type="entry name" value="FDX-ACB"/>
    <property type="match status" value="1"/>
</dbReference>
<dbReference type="SUPFAM" id="SSF50249">
    <property type="entry name" value="Nucleic acid-binding proteins"/>
    <property type="match status" value="1"/>
</dbReference>
<evidence type="ECO:0000256" key="5">
    <source>
        <dbReference type="ARBA" id="ARBA00022555"/>
    </source>
</evidence>
<evidence type="ECO:0000259" key="19">
    <source>
        <dbReference type="PROSITE" id="PS51483"/>
    </source>
</evidence>
<evidence type="ECO:0000256" key="8">
    <source>
        <dbReference type="ARBA" id="ARBA00022741"/>
    </source>
</evidence>
<evidence type="ECO:0000256" key="3">
    <source>
        <dbReference type="ARBA" id="ARBA00011209"/>
    </source>
</evidence>
<dbReference type="InterPro" id="IPR005121">
    <property type="entry name" value="Fdx_antiC-bd"/>
</dbReference>
<feature type="binding site" evidence="15">
    <location>
        <position position="461"/>
    </location>
    <ligand>
        <name>Mg(2+)</name>
        <dbReference type="ChEBI" id="CHEBI:18420"/>
        <note>shared with alpha subunit</note>
    </ligand>
</feature>
<comment type="similarity">
    <text evidence="2 15">Belongs to the phenylalanyl-tRNA synthetase beta subunit family. Type 1 subfamily.</text>
</comment>
<dbReference type="InterPro" id="IPR004532">
    <property type="entry name" value="Phe-tRNA-ligase_IIc_bsu_bact"/>
</dbReference>
<dbReference type="GO" id="GO:0005524">
    <property type="term" value="F:ATP binding"/>
    <property type="evidence" value="ECO:0007669"/>
    <property type="project" value="UniProtKB-UniRule"/>
</dbReference>
<dbReference type="OrthoDB" id="9805455at2"/>